<name>A0A822B0W0_9BILA</name>
<accession>A0A822B0W0</accession>
<dbReference type="Proteomes" id="UP000663848">
    <property type="component" value="Unassembled WGS sequence"/>
</dbReference>
<sequence>MLTETLPPVIQSIQTLNHLIQETTKMITNDKKRQQNEITHNAINVTLSAINKRLLLLIDNQMKLKPLMERENELL</sequence>
<dbReference type="AlphaFoldDB" id="A0A822B0W0"/>
<proteinExistence type="predicted"/>
<protein>
    <submittedName>
        <fullName evidence="1">Uncharacterized protein</fullName>
    </submittedName>
</protein>
<evidence type="ECO:0000313" key="1">
    <source>
        <dbReference type="EMBL" id="CAF5020363.1"/>
    </source>
</evidence>
<evidence type="ECO:0000313" key="2">
    <source>
        <dbReference type="Proteomes" id="UP000663848"/>
    </source>
</evidence>
<gene>
    <name evidence="1" type="ORF">QYT958_LOCUS39892</name>
</gene>
<reference evidence="1" key="1">
    <citation type="submission" date="2021-02" db="EMBL/GenBank/DDBJ databases">
        <authorList>
            <person name="Nowell W R."/>
        </authorList>
    </citation>
    <scope>NUCLEOTIDE SEQUENCE</scope>
</reference>
<organism evidence="1 2">
    <name type="scientific">Rotaria socialis</name>
    <dbReference type="NCBI Taxonomy" id="392032"/>
    <lineage>
        <taxon>Eukaryota</taxon>
        <taxon>Metazoa</taxon>
        <taxon>Spiralia</taxon>
        <taxon>Gnathifera</taxon>
        <taxon>Rotifera</taxon>
        <taxon>Eurotatoria</taxon>
        <taxon>Bdelloidea</taxon>
        <taxon>Philodinida</taxon>
        <taxon>Philodinidae</taxon>
        <taxon>Rotaria</taxon>
    </lineage>
</organism>
<dbReference type="EMBL" id="CAJOBR010038730">
    <property type="protein sequence ID" value="CAF5020363.1"/>
    <property type="molecule type" value="Genomic_DNA"/>
</dbReference>
<feature type="non-terminal residue" evidence="1">
    <location>
        <position position="75"/>
    </location>
</feature>
<comment type="caution">
    <text evidence="1">The sequence shown here is derived from an EMBL/GenBank/DDBJ whole genome shotgun (WGS) entry which is preliminary data.</text>
</comment>